<dbReference type="InterPro" id="IPR006073">
    <property type="entry name" value="GTP-bd"/>
</dbReference>
<gene>
    <name evidence="3" type="ORF">DFR56_10780</name>
</gene>
<dbReference type="Proteomes" id="UP000247978">
    <property type="component" value="Unassembled WGS sequence"/>
</dbReference>
<feature type="domain" description="NOA1/YqeH-like C-terminal" evidence="2">
    <location>
        <begin position="272"/>
        <end position="365"/>
    </location>
</feature>
<dbReference type="InterPro" id="IPR050896">
    <property type="entry name" value="Mito_lipid_metab_GTPase"/>
</dbReference>
<evidence type="ECO:0000313" key="4">
    <source>
        <dbReference type="Proteomes" id="UP000247978"/>
    </source>
</evidence>
<dbReference type="GO" id="GO:0005525">
    <property type="term" value="F:GTP binding"/>
    <property type="evidence" value="ECO:0007669"/>
    <property type="project" value="InterPro"/>
</dbReference>
<evidence type="ECO:0000259" key="2">
    <source>
        <dbReference type="Pfam" id="PF21516"/>
    </source>
</evidence>
<sequence length="367" mass="41453">MENNLICNGCGIKLQTENKEALGFTPKSSIEKDQLLCQRCFQLRHYNKNATVPLDSNDYLNMVSTINKTNSLVIHLIDIFDVNGTLLTSLPRIVGNNPIILVGNKVDLLPKSTNQRKLKDWLFRLAKEAGLKVLDVFLVSSAKGHHLDELAVRMEMERNYKDIYVVGVTNVGKSTFINQFITRSTGIKEAITTSYFPGTTLGFIKIPLDNRSALIDTPGIMNTYQMAHYVSKKDLKIITPKKEIKPRNYQLQSGQTLFIGGLARFDFVKGDKQTFVCYFANELPIHRTKHENADSLYEKQIGKLLSPPNEETLKTLPPFIKNSYRVEEQYTDIVFPGLGWITILNSNVTIDVYSPKGVAVSIRNSFI</sequence>
<dbReference type="Pfam" id="PF01926">
    <property type="entry name" value="MMR_HSR1"/>
    <property type="match status" value="1"/>
</dbReference>
<dbReference type="Gene3D" id="3.40.50.300">
    <property type="entry name" value="P-loop containing nucleotide triphosphate hydrolases"/>
    <property type="match status" value="1"/>
</dbReference>
<evidence type="ECO:0000313" key="3">
    <source>
        <dbReference type="EMBL" id="PXW86561.1"/>
    </source>
</evidence>
<name>A0A2V3W095_9BACI</name>
<dbReference type="InterPro" id="IPR048422">
    <property type="entry name" value="NOA1/YqeH-like_C"/>
</dbReference>
<dbReference type="PANTHER" id="PTHR46434">
    <property type="entry name" value="GENETIC INTERACTOR OF PROHIBITINS 3, MITOCHONDRIAL"/>
    <property type="match status" value="1"/>
</dbReference>
<dbReference type="EMBL" id="QJJQ01000007">
    <property type="protein sequence ID" value="PXW86561.1"/>
    <property type="molecule type" value="Genomic_DNA"/>
</dbReference>
<accession>A0A2V3W095</accession>
<dbReference type="OrthoDB" id="9773841at2"/>
<dbReference type="Pfam" id="PF21516">
    <property type="entry name" value="YqeH-like_C"/>
    <property type="match status" value="1"/>
</dbReference>
<organism evidence="3 4">
    <name type="scientific">Pseudogracilibacillus auburnensis</name>
    <dbReference type="NCBI Taxonomy" id="1494959"/>
    <lineage>
        <taxon>Bacteria</taxon>
        <taxon>Bacillati</taxon>
        <taxon>Bacillota</taxon>
        <taxon>Bacilli</taxon>
        <taxon>Bacillales</taxon>
        <taxon>Bacillaceae</taxon>
        <taxon>Pseudogracilibacillus</taxon>
    </lineage>
</organism>
<dbReference type="InterPro" id="IPR019988">
    <property type="entry name" value="GTP-bd_ribosome_bgen_YqeH"/>
</dbReference>
<dbReference type="InterPro" id="IPR027417">
    <property type="entry name" value="P-loop_NTPase"/>
</dbReference>
<dbReference type="CDD" id="cd01855">
    <property type="entry name" value="YqeH"/>
    <property type="match status" value="1"/>
</dbReference>
<dbReference type="NCBIfam" id="TIGR03597">
    <property type="entry name" value="GTPase_YqeH"/>
    <property type="match status" value="1"/>
</dbReference>
<keyword evidence="4" id="KW-1185">Reference proteome</keyword>
<dbReference type="PANTHER" id="PTHR46434:SF1">
    <property type="entry name" value="GENETIC INTERACTOR OF PROHIBITINS 3, MITOCHONDRIAL"/>
    <property type="match status" value="1"/>
</dbReference>
<dbReference type="SUPFAM" id="SSF52540">
    <property type="entry name" value="P-loop containing nucleoside triphosphate hydrolases"/>
    <property type="match status" value="1"/>
</dbReference>
<protein>
    <submittedName>
        <fullName evidence="3">Uncharacterized protein</fullName>
    </submittedName>
</protein>
<proteinExistence type="predicted"/>
<reference evidence="3 4" key="1">
    <citation type="submission" date="2018-05" db="EMBL/GenBank/DDBJ databases">
        <title>Genomic Encyclopedia of Type Strains, Phase IV (KMG-IV): sequencing the most valuable type-strain genomes for metagenomic binning, comparative biology and taxonomic classification.</title>
        <authorList>
            <person name="Goeker M."/>
        </authorList>
    </citation>
    <scope>NUCLEOTIDE SEQUENCE [LARGE SCALE GENOMIC DNA]</scope>
    <source>
        <strain evidence="3 4">DSM 28556</strain>
    </source>
</reference>
<dbReference type="RefSeq" id="WP_110395466.1">
    <property type="nucleotide sequence ID" value="NZ_JBHUHB010000001.1"/>
</dbReference>
<evidence type="ECO:0000259" key="1">
    <source>
        <dbReference type="Pfam" id="PF01926"/>
    </source>
</evidence>
<dbReference type="AlphaFoldDB" id="A0A2V3W095"/>
<feature type="domain" description="G" evidence="1">
    <location>
        <begin position="163"/>
        <end position="227"/>
    </location>
</feature>
<comment type="caution">
    <text evidence="3">The sequence shown here is derived from an EMBL/GenBank/DDBJ whole genome shotgun (WGS) entry which is preliminary data.</text>
</comment>